<organism evidence="2 3">
    <name type="scientific">Malikia spinosa</name>
    <dbReference type="NCBI Taxonomy" id="86180"/>
    <lineage>
        <taxon>Bacteria</taxon>
        <taxon>Pseudomonadati</taxon>
        <taxon>Pseudomonadota</taxon>
        <taxon>Betaproteobacteria</taxon>
        <taxon>Burkholderiales</taxon>
        <taxon>Comamonadaceae</taxon>
        <taxon>Malikia</taxon>
    </lineage>
</organism>
<evidence type="ECO:0000256" key="1">
    <source>
        <dbReference type="SAM" id="Phobius"/>
    </source>
</evidence>
<accession>A0A2S9KFP6</accession>
<dbReference type="OrthoDB" id="8564508at2"/>
<reference evidence="2 3" key="1">
    <citation type="submission" date="2018-03" db="EMBL/GenBank/DDBJ databases">
        <title>Comparative genomics illustrates the genes involved in a hyperalkaliphilic mechanisms of Serpentinomonas isolated from highly-alkaline calcium-rich serpentinized springs.</title>
        <authorList>
            <person name="Suzuki S."/>
            <person name="Ishii S."/>
            <person name="Walworth N."/>
            <person name="Bird L."/>
            <person name="Kuenen J.G."/>
            <person name="Nealson K.H."/>
        </authorList>
    </citation>
    <scope>NUCLEOTIDE SEQUENCE [LARGE SCALE GENOMIC DNA]</scope>
    <source>
        <strain evidence="2 3">83</strain>
    </source>
</reference>
<gene>
    <name evidence="2" type="ORF">C6P61_06410</name>
</gene>
<keyword evidence="1" id="KW-0812">Transmembrane</keyword>
<protein>
    <submittedName>
        <fullName evidence="2">Uncharacterized protein</fullName>
    </submittedName>
</protein>
<evidence type="ECO:0000313" key="3">
    <source>
        <dbReference type="Proteomes" id="UP000238326"/>
    </source>
</evidence>
<dbReference type="EMBL" id="PVLR01000016">
    <property type="protein sequence ID" value="PRD69271.1"/>
    <property type="molecule type" value="Genomic_DNA"/>
</dbReference>
<proteinExistence type="predicted"/>
<sequence>MAIGWMTVLKLVPWDDVIANAPKVVEGARKLWKTVARSPVPVPSPEPASSPEVAAAPAAPELATRSELQALAATVSTLHEQMAESSALIEALADQNAQLIGQIESNRVWLGWLMAVVAALAAGLVYLLLRG</sequence>
<dbReference type="Proteomes" id="UP000238326">
    <property type="component" value="Unassembled WGS sequence"/>
</dbReference>
<feature type="transmembrane region" description="Helical" evidence="1">
    <location>
        <begin position="109"/>
        <end position="129"/>
    </location>
</feature>
<name>A0A2S9KFP6_9BURK</name>
<dbReference type="RefSeq" id="WP_105729104.1">
    <property type="nucleotide sequence ID" value="NZ_PVLR01000016.1"/>
</dbReference>
<keyword evidence="1" id="KW-0472">Membrane</keyword>
<keyword evidence="3" id="KW-1185">Reference proteome</keyword>
<evidence type="ECO:0000313" key="2">
    <source>
        <dbReference type="EMBL" id="PRD69271.1"/>
    </source>
</evidence>
<comment type="caution">
    <text evidence="2">The sequence shown here is derived from an EMBL/GenBank/DDBJ whole genome shotgun (WGS) entry which is preliminary data.</text>
</comment>
<keyword evidence="1" id="KW-1133">Transmembrane helix</keyword>
<dbReference type="AlphaFoldDB" id="A0A2S9KFP6"/>